<keyword evidence="14" id="KW-1185">Reference proteome</keyword>
<evidence type="ECO:0000256" key="6">
    <source>
        <dbReference type="ARBA" id="ARBA00022692"/>
    </source>
</evidence>
<dbReference type="InterPro" id="IPR004680">
    <property type="entry name" value="Cit_transptr-like_dom"/>
</dbReference>
<keyword evidence="8 11" id="KW-1133">Transmembrane helix</keyword>
<protein>
    <submittedName>
        <fullName evidence="13">Arsenic efflux pump protein</fullName>
    </submittedName>
</protein>
<feature type="domain" description="Citrate transporter-like" evidence="12">
    <location>
        <begin position="22"/>
        <end position="379"/>
    </location>
</feature>
<evidence type="ECO:0000256" key="2">
    <source>
        <dbReference type="ARBA" id="ARBA00006433"/>
    </source>
</evidence>
<dbReference type="GO" id="GO:0005886">
    <property type="term" value="C:plasma membrane"/>
    <property type="evidence" value="ECO:0007669"/>
    <property type="project" value="UniProtKB-SubCell"/>
</dbReference>
<comment type="similarity">
    <text evidence="3">Belongs to the CitM (TC 2.A.11) transporter family.</text>
</comment>
<dbReference type="Proteomes" id="UP000277858">
    <property type="component" value="Chromosome"/>
</dbReference>
<feature type="transmembrane region" description="Helical" evidence="11">
    <location>
        <begin position="32"/>
        <end position="51"/>
    </location>
</feature>
<dbReference type="PRINTS" id="PR00758">
    <property type="entry name" value="ARSENICPUMP"/>
</dbReference>
<keyword evidence="7" id="KW-0059">Arsenical resistance</keyword>
<organism evidence="13 14">
    <name type="scientific">Acidipropionibacterium jensenii</name>
    <dbReference type="NCBI Taxonomy" id="1749"/>
    <lineage>
        <taxon>Bacteria</taxon>
        <taxon>Bacillati</taxon>
        <taxon>Actinomycetota</taxon>
        <taxon>Actinomycetes</taxon>
        <taxon>Propionibacteriales</taxon>
        <taxon>Propionibacteriaceae</taxon>
        <taxon>Acidipropionibacterium</taxon>
    </lineage>
</organism>
<evidence type="ECO:0000256" key="7">
    <source>
        <dbReference type="ARBA" id="ARBA00022849"/>
    </source>
</evidence>
<feature type="transmembrane region" description="Helical" evidence="11">
    <location>
        <begin position="304"/>
        <end position="328"/>
    </location>
</feature>
<evidence type="ECO:0000256" key="3">
    <source>
        <dbReference type="ARBA" id="ARBA00009843"/>
    </source>
</evidence>
<comment type="subcellular location">
    <subcellularLocation>
        <location evidence="1">Cell membrane</location>
        <topology evidence="1">Multi-pass membrane protein</topology>
    </subcellularLocation>
</comment>
<feature type="transmembrane region" description="Helical" evidence="11">
    <location>
        <begin position="179"/>
        <end position="197"/>
    </location>
</feature>
<dbReference type="InterPro" id="IPR000802">
    <property type="entry name" value="Arsenical_pump_ArsB"/>
</dbReference>
<evidence type="ECO:0000313" key="13">
    <source>
        <dbReference type="EMBL" id="VEI02933.1"/>
    </source>
</evidence>
<feature type="compositionally biased region" description="Basic and acidic residues" evidence="10">
    <location>
        <begin position="226"/>
        <end position="238"/>
    </location>
</feature>
<gene>
    <name evidence="13" type="primary">arsB</name>
    <name evidence="13" type="ORF">NCTC13652_01129</name>
</gene>
<evidence type="ECO:0000256" key="9">
    <source>
        <dbReference type="ARBA" id="ARBA00023136"/>
    </source>
</evidence>
<evidence type="ECO:0000256" key="11">
    <source>
        <dbReference type="SAM" id="Phobius"/>
    </source>
</evidence>
<feature type="transmembrane region" description="Helical" evidence="11">
    <location>
        <begin position="422"/>
        <end position="442"/>
    </location>
</feature>
<sequence>MLNSWPAEATAAVILAIVLVFAVVRPKDLPEAVPAVPGALLLCLLGAISWTEAWSQVSHMLPTILFLAGVLMLSHLCQREEMFDLAGRMMAKGAQGSPVKLLALVFVTASVTTALLSLDATIVLLTPVIFTTASRVGARPRPYVYGTAHLANSASLLLPVSNLTNLLALSAAGLTFPRFAALMVGPWLVAILIEYIAHRRYFATDLSVSAGLDEQDAHDQEEDDRPDSGPREQDTQDRETAVPVFSLVVLALTLTGFVVLSTLGAEPFWAALVGVLIIAGKRLVKNSPKPGERLAEVKELGWAANPWFLLFVMSLSIIVATVVDHGVAAEMRTVIPSGDGLVSLLIICLLAALLANLVNNLPAVLVMLPLVSGSGPTAVLAVLIGVNVGPNLTYVGSLATLLWRRIVIAHDHRAETAEFTRLGLITVPACLVGCTVALWAAATLMGAS</sequence>
<feature type="transmembrane region" description="Helical" evidence="11">
    <location>
        <begin position="340"/>
        <end position="358"/>
    </location>
</feature>
<evidence type="ECO:0000259" key="12">
    <source>
        <dbReference type="Pfam" id="PF03600"/>
    </source>
</evidence>
<feature type="transmembrane region" description="Helical" evidence="11">
    <location>
        <begin position="57"/>
        <end position="78"/>
    </location>
</feature>
<dbReference type="AlphaFoldDB" id="A0A3S4VIR7"/>
<feature type="transmembrane region" description="Helical" evidence="11">
    <location>
        <begin position="240"/>
        <end position="260"/>
    </location>
</feature>
<keyword evidence="6 11" id="KW-0812">Transmembrane</keyword>
<feature type="transmembrane region" description="Helical" evidence="11">
    <location>
        <begin position="378"/>
        <end position="402"/>
    </location>
</feature>
<evidence type="ECO:0000256" key="5">
    <source>
        <dbReference type="ARBA" id="ARBA00022475"/>
    </source>
</evidence>
<keyword evidence="4" id="KW-0813">Transport</keyword>
<comment type="similarity">
    <text evidence="2">Belongs to the ArsB family.</text>
</comment>
<evidence type="ECO:0000256" key="1">
    <source>
        <dbReference type="ARBA" id="ARBA00004651"/>
    </source>
</evidence>
<dbReference type="STRING" id="1122997.GCA_000425285_01844"/>
<feature type="compositionally biased region" description="Acidic residues" evidence="10">
    <location>
        <begin position="214"/>
        <end position="225"/>
    </location>
</feature>
<accession>A0A3S4VIR7</accession>
<dbReference type="Pfam" id="PF03600">
    <property type="entry name" value="CitMHS"/>
    <property type="match status" value="1"/>
</dbReference>
<feature type="transmembrane region" description="Helical" evidence="11">
    <location>
        <begin position="99"/>
        <end position="130"/>
    </location>
</feature>
<feature type="region of interest" description="Disordered" evidence="10">
    <location>
        <begin position="214"/>
        <end position="238"/>
    </location>
</feature>
<dbReference type="GO" id="GO:0015105">
    <property type="term" value="F:arsenite transmembrane transporter activity"/>
    <property type="evidence" value="ECO:0007669"/>
    <property type="project" value="InterPro"/>
</dbReference>
<reference evidence="13 14" key="1">
    <citation type="submission" date="2018-12" db="EMBL/GenBank/DDBJ databases">
        <authorList>
            <consortium name="Pathogen Informatics"/>
        </authorList>
    </citation>
    <scope>NUCLEOTIDE SEQUENCE [LARGE SCALE GENOMIC DNA]</scope>
    <source>
        <strain evidence="13 14">NCTC13652</strain>
    </source>
</reference>
<keyword evidence="5" id="KW-1003">Cell membrane</keyword>
<dbReference type="PANTHER" id="PTHR43302:SF5">
    <property type="entry name" value="TRANSPORTER ARSB-RELATED"/>
    <property type="match status" value="1"/>
</dbReference>
<dbReference type="PANTHER" id="PTHR43302">
    <property type="entry name" value="TRANSPORTER ARSB-RELATED"/>
    <property type="match status" value="1"/>
</dbReference>
<evidence type="ECO:0000313" key="14">
    <source>
        <dbReference type="Proteomes" id="UP000277858"/>
    </source>
</evidence>
<evidence type="ECO:0000256" key="10">
    <source>
        <dbReference type="SAM" id="MobiDB-lite"/>
    </source>
</evidence>
<proteinExistence type="inferred from homology"/>
<evidence type="ECO:0000256" key="4">
    <source>
        <dbReference type="ARBA" id="ARBA00022448"/>
    </source>
</evidence>
<evidence type="ECO:0000256" key="8">
    <source>
        <dbReference type="ARBA" id="ARBA00022989"/>
    </source>
</evidence>
<keyword evidence="9 11" id="KW-0472">Membrane</keyword>
<dbReference type="EMBL" id="LR134473">
    <property type="protein sequence ID" value="VEI02933.1"/>
    <property type="molecule type" value="Genomic_DNA"/>
</dbReference>
<dbReference type="GO" id="GO:0046685">
    <property type="term" value="P:response to arsenic-containing substance"/>
    <property type="evidence" value="ECO:0007669"/>
    <property type="project" value="UniProtKB-KW"/>
</dbReference>
<name>A0A3S4VIR7_9ACTN</name>
<feature type="transmembrane region" description="Helical" evidence="11">
    <location>
        <begin position="6"/>
        <end position="25"/>
    </location>
</feature>